<dbReference type="Proteomes" id="UP000027982">
    <property type="component" value="Chromosome"/>
</dbReference>
<evidence type="ECO:0000313" key="2">
    <source>
        <dbReference type="EMBL" id="AIE87522.1"/>
    </source>
</evidence>
<dbReference type="eggNOG" id="COG1409">
    <property type="taxonomic scope" value="Bacteria"/>
</dbReference>
<dbReference type="STRING" id="661478.OP10G_4154"/>
<dbReference type="RefSeq" id="WP_038473486.1">
    <property type="nucleotide sequence ID" value="NZ_CP007139.1"/>
</dbReference>
<dbReference type="OrthoDB" id="9809781at2"/>
<dbReference type="InterPro" id="IPR004843">
    <property type="entry name" value="Calcineurin-like_PHP"/>
</dbReference>
<name>A0A068NVZ0_FIMGI</name>
<accession>A0A068NVZ0</accession>
<sequence>MLSRRDLFAGAASLGLSAAVGTVFANEKTVRRFGFAHLTDLHIQPELGAPDGVAMAVRKLLSLHPRPDFVLTGGDHVMDLLKVTRERADLQFRLLEEALKPLEMPVYSAVGNHDVYGWSTASPATESDPLYGKRMFEERFAKAPLHRSFDHNGWHFVILDTIQPRNRDWMLAIDDAQLTWLKDDLEKAGRAPTVVMSHGPILTAFMQYTASTGAPTPDTLITHNGREVHEILAKHNVKAVLQGHTHVLEEIDYLGIKYITAGAVCGDWWKGPRLGVHPEGFTVCDVDGDRFSWRYVPYGWKART</sequence>
<dbReference type="Gene3D" id="3.60.21.10">
    <property type="match status" value="1"/>
</dbReference>
<dbReference type="PANTHER" id="PTHR43143:SF1">
    <property type="entry name" value="SERINE_THREONINE-PROTEIN PHOSPHATASE CPPED1"/>
    <property type="match status" value="1"/>
</dbReference>
<dbReference type="InterPro" id="IPR051918">
    <property type="entry name" value="STPP_CPPED1"/>
</dbReference>
<dbReference type="KEGG" id="fgi:OP10G_4154"/>
<dbReference type="GO" id="GO:0016787">
    <property type="term" value="F:hydrolase activity"/>
    <property type="evidence" value="ECO:0007669"/>
    <property type="project" value="InterPro"/>
</dbReference>
<organism evidence="2 3">
    <name type="scientific">Fimbriimonas ginsengisoli Gsoil 348</name>
    <dbReference type="NCBI Taxonomy" id="661478"/>
    <lineage>
        <taxon>Bacteria</taxon>
        <taxon>Bacillati</taxon>
        <taxon>Armatimonadota</taxon>
        <taxon>Fimbriimonadia</taxon>
        <taxon>Fimbriimonadales</taxon>
        <taxon>Fimbriimonadaceae</taxon>
        <taxon>Fimbriimonas</taxon>
    </lineage>
</organism>
<dbReference type="SUPFAM" id="SSF56300">
    <property type="entry name" value="Metallo-dependent phosphatases"/>
    <property type="match status" value="1"/>
</dbReference>
<dbReference type="PANTHER" id="PTHR43143">
    <property type="entry name" value="METALLOPHOSPHOESTERASE, CALCINEURIN SUPERFAMILY"/>
    <property type="match status" value="1"/>
</dbReference>
<dbReference type="AlphaFoldDB" id="A0A068NVZ0"/>
<evidence type="ECO:0000259" key="1">
    <source>
        <dbReference type="Pfam" id="PF00149"/>
    </source>
</evidence>
<dbReference type="InterPro" id="IPR006311">
    <property type="entry name" value="TAT_signal"/>
</dbReference>
<gene>
    <name evidence="2" type="ORF">OP10G_4154</name>
</gene>
<reference evidence="2 3" key="1">
    <citation type="journal article" date="2014" name="PLoS ONE">
        <title>The first complete genome sequence of the class fimbriimonadia in the phylum armatimonadetes.</title>
        <authorList>
            <person name="Hu Z.Y."/>
            <person name="Wang Y.Z."/>
            <person name="Im W.T."/>
            <person name="Wang S.Y."/>
            <person name="Zhao G.P."/>
            <person name="Zheng H.J."/>
            <person name="Quan Z.X."/>
        </authorList>
    </citation>
    <scope>NUCLEOTIDE SEQUENCE [LARGE SCALE GENOMIC DNA]</scope>
    <source>
        <strain evidence="2">Gsoil 348</strain>
    </source>
</reference>
<dbReference type="HOGENOM" id="CLU_076058_0_0_0"/>
<dbReference type="Pfam" id="PF00149">
    <property type="entry name" value="Metallophos"/>
    <property type="match status" value="1"/>
</dbReference>
<keyword evidence="3" id="KW-1185">Reference proteome</keyword>
<protein>
    <submittedName>
        <fullName evidence="2">Metallophosphoesterase</fullName>
    </submittedName>
</protein>
<dbReference type="PROSITE" id="PS51318">
    <property type="entry name" value="TAT"/>
    <property type="match status" value="1"/>
</dbReference>
<proteinExistence type="predicted"/>
<evidence type="ECO:0000313" key="3">
    <source>
        <dbReference type="Proteomes" id="UP000027982"/>
    </source>
</evidence>
<dbReference type="EMBL" id="CP007139">
    <property type="protein sequence ID" value="AIE87522.1"/>
    <property type="molecule type" value="Genomic_DNA"/>
</dbReference>
<dbReference type="InterPro" id="IPR029052">
    <property type="entry name" value="Metallo-depent_PP-like"/>
</dbReference>
<feature type="domain" description="Calcineurin-like phosphoesterase" evidence="1">
    <location>
        <begin position="35"/>
        <end position="247"/>
    </location>
</feature>